<dbReference type="EMBL" id="JANCYU010000071">
    <property type="protein sequence ID" value="KAK4528922.1"/>
    <property type="molecule type" value="Genomic_DNA"/>
</dbReference>
<dbReference type="InterPro" id="IPR000727">
    <property type="entry name" value="T_SNARE_dom"/>
</dbReference>
<dbReference type="Pfam" id="PF05739">
    <property type="entry name" value="SNARE"/>
    <property type="match status" value="1"/>
</dbReference>
<evidence type="ECO:0000256" key="2">
    <source>
        <dbReference type="SAM" id="Phobius"/>
    </source>
</evidence>
<comment type="caution">
    <text evidence="4">The sequence shown here is derived from an EMBL/GenBank/DDBJ whole genome shotgun (WGS) entry which is preliminary data.</text>
</comment>
<dbReference type="SMART" id="SM00397">
    <property type="entry name" value="t_SNARE"/>
    <property type="match status" value="1"/>
</dbReference>
<keyword evidence="2" id="KW-0812">Transmembrane</keyword>
<keyword evidence="5" id="KW-1185">Reference proteome</keyword>
<dbReference type="GO" id="GO:0006906">
    <property type="term" value="P:vesicle fusion"/>
    <property type="evidence" value="ECO:0007669"/>
    <property type="project" value="TreeGrafter"/>
</dbReference>
<comment type="similarity">
    <text evidence="1">Belongs to the syntaxin family.</text>
</comment>
<gene>
    <name evidence="4" type="ORF">GAYE_SCF66G6870</name>
</gene>
<organism evidence="4 5">
    <name type="scientific">Galdieria yellowstonensis</name>
    <dbReference type="NCBI Taxonomy" id="3028027"/>
    <lineage>
        <taxon>Eukaryota</taxon>
        <taxon>Rhodophyta</taxon>
        <taxon>Bangiophyceae</taxon>
        <taxon>Galdieriales</taxon>
        <taxon>Galdieriaceae</taxon>
        <taxon>Galdieria</taxon>
    </lineage>
</organism>
<feature type="domain" description="T-SNARE coiled-coil homology" evidence="3">
    <location>
        <begin position="193"/>
        <end position="255"/>
    </location>
</feature>
<dbReference type="PANTHER" id="PTHR19957">
    <property type="entry name" value="SYNTAXIN"/>
    <property type="match status" value="1"/>
</dbReference>
<dbReference type="PANTHER" id="PTHR19957:SF38">
    <property type="entry name" value="LD27581P"/>
    <property type="match status" value="1"/>
</dbReference>
<evidence type="ECO:0000259" key="3">
    <source>
        <dbReference type="PROSITE" id="PS50192"/>
    </source>
</evidence>
<protein>
    <recommendedName>
        <fullName evidence="3">t-SNARE coiled-coil homology domain-containing protein</fullName>
    </recommendedName>
</protein>
<dbReference type="SUPFAM" id="SSF47661">
    <property type="entry name" value="t-snare proteins"/>
    <property type="match status" value="1"/>
</dbReference>
<dbReference type="InterPro" id="IPR045242">
    <property type="entry name" value="Syntaxin"/>
</dbReference>
<name>A0AAV9INA8_9RHOD</name>
<dbReference type="CDD" id="cd15840">
    <property type="entry name" value="SNARE_Qa"/>
    <property type="match status" value="1"/>
</dbReference>
<accession>A0AAV9INA8</accession>
<keyword evidence="2" id="KW-0472">Membrane</keyword>
<keyword evidence="2" id="KW-1133">Transmembrane helix</keyword>
<proteinExistence type="inferred from homology"/>
<dbReference type="PROSITE" id="PS50192">
    <property type="entry name" value="T_SNARE"/>
    <property type="match status" value="1"/>
</dbReference>
<dbReference type="Proteomes" id="UP001300502">
    <property type="component" value="Unassembled WGS sequence"/>
</dbReference>
<dbReference type="PROSITE" id="PS00914">
    <property type="entry name" value="SYNTAXIN"/>
    <property type="match status" value="1"/>
</dbReference>
<dbReference type="InterPro" id="IPR010989">
    <property type="entry name" value="SNARE"/>
</dbReference>
<dbReference type="GO" id="GO:0031201">
    <property type="term" value="C:SNARE complex"/>
    <property type="evidence" value="ECO:0007669"/>
    <property type="project" value="TreeGrafter"/>
</dbReference>
<dbReference type="GO" id="GO:0000149">
    <property type="term" value="F:SNARE binding"/>
    <property type="evidence" value="ECO:0007669"/>
    <property type="project" value="TreeGrafter"/>
</dbReference>
<dbReference type="AlphaFoldDB" id="A0AAV9INA8"/>
<dbReference type="GO" id="GO:0048278">
    <property type="term" value="P:vesicle docking"/>
    <property type="evidence" value="ECO:0007669"/>
    <property type="project" value="TreeGrafter"/>
</dbReference>
<evidence type="ECO:0000256" key="1">
    <source>
        <dbReference type="ARBA" id="ARBA00009063"/>
    </source>
</evidence>
<dbReference type="GO" id="GO:0005484">
    <property type="term" value="F:SNAP receptor activity"/>
    <property type="evidence" value="ECO:0007669"/>
    <property type="project" value="InterPro"/>
</dbReference>
<reference evidence="4 5" key="1">
    <citation type="submission" date="2022-07" db="EMBL/GenBank/DDBJ databases">
        <title>Genome-wide signatures of adaptation to extreme environments.</title>
        <authorList>
            <person name="Cho C.H."/>
            <person name="Yoon H.S."/>
        </authorList>
    </citation>
    <scope>NUCLEOTIDE SEQUENCE [LARGE SCALE GENOMIC DNA]</scope>
    <source>
        <strain evidence="4 5">108.79 E11</strain>
    </source>
</reference>
<dbReference type="GO" id="GO:0012505">
    <property type="term" value="C:endomembrane system"/>
    <property type="evidence" value="ECO:0007669"/>
    <property type="project" value="TreeGrafter"/>
</dbReference>
<evidence type="ECO:0000313" key="5">
    <source>
        <dbReference type="Proteomes" id="UP001300502"/>
    </source>
</evidence>
<dbReference type="InterPro" id="IPR006012">
    <property type="entry name" value="Syntaxin/epimorphin_CS"/>
</dbReference>
<dbReference type="GO" id="GO:0006886">
    <property type="term" value="P:intracellular protein transport"/>
    <property type="evidence" value="ECO:0007669"/>
    <property type="project" value="InterPro"/>
</dbReference>
<evidence type="ECO:0000313" key="4">
    <source>
        <dbReference type="EMBL" id="KAK4528922.1"/>
    </source>
</evidence>
<feature type="transmembrane region" description="Helical" evidence="2">
    <location>
        <begin position="266"/>
        <end position="285"/>
    </location>
</feature>
<dbReference type="Gene3D" id="1.20.58.70">
    <property type="match status" value="1"/>
</dbReference>
<sequence>MDRPVARMSTQDRKDVIESGLKASDTNQENVWNQLSSVISKIASYNQNIRLLLKRASNSPPSTRKTLLQQLETLKQQCLDNVVLAEELLKKVSNTSDSLERLRLQKVSEDLQSTIATFHSLLEDLKRVENDQIPSSQSSLFPVIAKVSHPVVETSEVPSSSSSNEVLQGESTNLLAQQQLQQQKNISYDSTTTDFLRERQDAIREIETSISEVNSIFKDLAIMIEEQGFQVEELGSNIENTVVQTELAVDQLTKAKARRSRRRRRLLICLLFFFLLLFMFFLVAVS</sequence>